<organism evidence="2 3">
    <name type="scientific">Roseivivax jejudonensis</name>
    <dbReference type="NCBI Taxonomy" id="1529041"/>
    <lineage>
        <taxon>Bacteria</taxon>
        <taxon>Pseudomonadati</taxon>
        <taxon>Pseudomonadota</taxon>
        <taxon>Alphaproteobacteria</taxon>
        <taxon>Rhodobacterales</taxon>
        <taxon>Roseobacteraceae</taxon>
        <taxon>Roseivivax</taxon>
    </lineage>
</organism>
<dbReference type="PANTHER" id="PTHR37694">
    <property type="entry name" value="SLR8022 PROTEIN"/>
    <property type="match status" value="1"/>
</dbReference>
<dbReference type="GO" id="GO:0010308">
    <property type="term" value="F:acireductone dioxygenase (Ni2+-requiring) activity"/>
    <property type="evidence" value="ECO:0007669"/>
    <property type="project" value="UniProtKB-EC"/>
</dbReference>
<dbReference type="SUPFAM" id="SSF51182">
    <property type="entry name" value="RmlC-like cupins"/>
    <property type="match status" value="1"/>
</dbReference>
<evidence type="ECO:0000313" key="3">
    <source>
        <dbReference type="Proteomes" id="UP000193570"/>
    </source>
</evidence>
<dbReference type="Gene3D" id="2.60.120.10">
    <property type="entry name" value="Jelly Rolls"/>
    <property type="match status" value="1"/>
</dbReference>
<keyword evidence="3" id="KW-1185">Reference proteome</keyword>
<dbReference type="OrthoDB" id="5592106at2"/>
<proteinExistence type="predicted"/>
<dbReference type="PANTHER" id="PTHR37694:SF1">
    <property type="entry name" value="SLR8022 PROTEIN"/>
    <property type="match status" value="1"/>
</dbReference>
<evidence type="ECO:0000259" key="1">
    <source>
        <dbReference type="Pfam" id="PF07883"/>
    </source>
</evidence>
<dbReference type="EC" id="1.13.11.53" evidence="2"/>
<accession>A0A1X6ZRP5</accession>
<dbReference type="RefSeq" id="WP_085792664.1">
    <property type="nucleotide sequence ID" value="NZ_FWFK01000005.1"/>
</dbReference>
<name>A0A1X6ZRP5_9RHOB</name>
<keyword evidence="2" id="KW-0560">Oxidoreductase</keyword>
<dbReference type="EMBL" id="FWFK01000005">
    <property type="protein sequence ID" value="SLN59317.1"/>
    <property type="molecule type" value="Genomic_DNA"/>
</dbReference>
<dbReference type="InterPro" id="IPR013096">
    <property type="entry name" value="Cupin_2"/>
</dbReference>
<feature type="domain" description="Cupin type-2" evidence="1">
    <location>
        <begin position="50"/>
        <end position="108"/>
    </location>
</feature>
<keyword evidence="2" id="KW-0223">Dioxygenase</keyword>
<dbReference type="InterPro" id="IPR014710">
    <property type="entry name" value="RmlC-like_jellyroll"/>
</dbReference>
<gene>
    <name evidence="2" type="primary">mtnD</name>
    <name evidence="2" type="ORF">ROJ8625_02996</name>
</gene>
<sequence>MTQPIHIPHETPEVKVLRETTRGGLKYRLLVDADYGPSSEITQGLFYLYGGHVEDLHRHDIPETLHVVEGSGKITLEDREIEVTPGDTVFVPAGCRHGFDADDDMTLLFTFPVPRFAEIDFDYGDAG</sequence>
<dbReference type="InterPro" id="IPR011051">
    <property type="entry name" value="RmlC_Cupin_sf"/>
</dbReference>
<dbReference type="AlphaFoldDB" id="A0A1X6ZRP5"/>
<reference evidence="2 3" key="1">
    <citation type="submission" date="2017-03" db="EMBL/GenBank/DDBJ databases">
        <authorList>
            <person name="Afonso C.L."/>
            <person name="Miller P.J."/>
            <person name="Scott M.A."/>
            <person name="Spackman E."/>
            <person name="Goraichik I."/>
            <person name="Dimitrov K.M."/>
            <person name="Suarez D.L."/>
            <person name="Swayne D.E."/>
        </authorList>
    </citation>
    <scope>NUCLEOTIDE SEQUENCE [LARGE SCALE GENOMIC DNA]</scope>
    <source>
        <strain evidence="2 3">CECT 8625</strain>
    </source>
</reference>
<dbReference type="Proteomes" id="UP000193570">
    <property type="component" value="Unassembled WGS sequence"/>
</dbReference>
<protein>
    <submittedName>
        <fullName evidence="2">Acireductone dioxygenase</fullName>
        <ecNumber evidence="2">1.13.11.53</ecNumber>
    </submittedName>
</protein>
<evidence type="ECO:0000313" key="2">
    <source>
        <dbReference type="EMBL" id="SLN59317.1"/>
    </source>
</evidence>
<dbReference type="Pfam" id="PF07883">
    <property type="entry name" value="Cupin_2"/>
    <property type="match status" value="1"/>
</dbReference>